<dbReference type="Pfam" id="PF13458">
    <property type="entry name" value="Peripla_BP_6"/>
    <property type="match status" value="1"/>
</dbReference>
<reference evidence="5 6" key="1">
    <citation type="submission" date="2018-07" db="EMBL/GenBank/DDBJ databases">
        <title>Genomic Encyclopedia of Type Strains, Phase IV (KMG-IV): sequencing the most valuable type-strain genomes for metagenomic binning, comparative biology and taxonomic classification.</title>
        <authorList>
            <person name="Goeker M."/>
        </authorList>
    </citation>
    <scope>NUCLEOTIDE SEQUENCE [LARGE SCALE GENOMIC DNA]</scope>
    <source>
        <strain evidence="5 6">DSM 100911</strain>
    </source>
</reference>
<dbReference type="EMBL" id="QPJU01000001">
    <property type="protein sequence ID" value="RCX11738.1"/>
    <property type="molecule type" value="Genomic_DNA"/>
</dbReference>
<dbReference type="PANTHER" id="PTHR47235">
    <property type="entry name" value="BLR6548 PROTEIN"/>
    <property type="match status" value="1"/>
</dbReference>
<sequence>MQRNTFLKLSAALAAGLALSAPALAQTKTINIAGLADFAGPYANVMPEMAGARAAVFEWWNKEVGSKLNAQIAVKTYDTRYDVAQTSSLWPGIKAELKPVVVLGLGGSDAAALQQRLPEDKIPMLLATATYGFGWKPNQWALNLRPTYAHEAGAFIEWYRATKLEGKRPVKVGIITSEATPAYADQAKGLQSYAKAHPDKATFVEAIWTEVQPTDITLPVRRLANAGTDVIVIQTNTAQAVATKRALQALGKNIPIVLSLHNGLAASSKALGSPNGFAGDYEAGAIADASDSDTPARRFYRMLQEKYGLKSGWNAMTIMGLAQSMAAARAIEHTIKSQGADKVTGQTVYDTLMKTKFTSAELMGIMAGMDFSPENPFPTASSKLNIVTMKEDGKVVRAAGDIPMPTVPKW</sequence>
<comment type="similarity">
    <text evidence="1">Belongs to the leucine-binding protein family.</text>
</comment>
<keyword evidence="2 3" id="KW-0732">Signal</keyword>
<feature type="chain" id="PRO_5016911059" evidence="3">
    <location>
        <begin position="26"/>
        <end position="410"/>
    </location>
</feature>
<feature type="signal peptide" evidence="3">
    <location>
        <begin position="1"/>
        <end position="25"/>
    </location>
</feature>
<evidence type="ECO:0000256" key="3">
    <source>
        <dbReference type="SAM" id="SignalP"/>
    </source>
</evidence>
<comment type="caution">
    <text evidence="5">The sequence shown here is derived from an EMBL/GenBank/DDBJ whole genome shotgun (WGS) entry which is preliminary data.</text>
</comment>
<evidence type="ECO:0000256" key="2">
    <source>
        <dbReference type="ARBA" id="ARBA00022729"/>
    </source>
</evidence>
<evidence type="ECO:0000256" key="1">
    <source>
        <dbReference type="ARBA" id="ARBA00010062"/>
    </source>
</evidence>
<dbReference type="AlphaFoldDB" id="A0A369ATR9"/>
<keyword evidence="6" id="KW-1185">Reference proteome</keyword>
<proteinExistence type="inferred from homology"/>
<dbReference type="SUPFAM" id="SSF53822">
    <property type="entry name" value="Periplasmic binding protein-like I"/>
    <property type="match status" value="1"/>
</dbReference>
<evidence type="ECO:0000259" key="4">
    <source>
        <dbReference type="Pfam" id="PF13458"/>
    </source>
</evidence>
<protein>
    <submittedName>
        <fullName evidence="5">Branched-chain amino acid transport system substrate-binding protein</fullName>
    </submittedName>
</protein>
<dbReference type="Proteomes" id="UP000252174">
    <property type="component" value="Unassembled WGS sequence"/>
</dbReference>
<dbReference type="Gene3D" id="3.40.50.2300">
    <property type="match status" value="2"/>
</dbReference>
<accession>A0A369ATR9</accession>
<dbReference type="InterPro" id="IPR028082">
    <property type="entry name" value="Peripla_BP_I"/>
</dbReference>
<evidence type="ECO:0000313" key="6">
    <source>
        <dbReference type="Proteomes" id="UP000252174"/>
    </source>
</evidence>
<gene>
    <name evidence="5" type="ORF">DFR45_101267</name>
</gene>
<dbReference type="RefSeq" id="WP_114481900.1">
    <property type="nucleotide sequence ID" value="NZ_QPJU01000001.1"/>
</dbReference>
<feature type="domain" description="Leucine-binding protein" evidence="4">
    <location>
        <begin position="29"/>
        <end position="391"/>
    </location>
</feature>
<organism evidence="5 6">
    <name type="scientific">Extensimonas vulgaris</name>
    <dbReference type="NCBI Taxonomy" id="1031594"/>
    <lineage>
        <taxon>Bacteria</taxon>
        <taxon>Pseudomonadati</taxon>
        <taxon>Pseudomonadota</taxon>
        <taxon>Betaproteobacteria</taxon>
        <taxon>Burkholderiales</taxon>
        <taxon>Comamonadaceae</taxon>
        <taxon>Extensimonas</taxon>
    </lineage>
</organism>
<evidence type="ECO:0000313" key="5">
    <source>
        <dbReference type="EMBL" id="RCX11738.1"/>
    </source>
</evidence>
<dbReference type="InterPro" id="IPR028081">
    <property type="entry name" value="Leu-bd"/>
</dbReference>
<dbReference type="OrthoDB" id="8873925at2"/>
<name>A0A369ATR9_9BURK</name>
<dbReference type="PANTHER" id="PTHR47235:SF1">
    <property type="entry name" value="BLR6548 PROTEIN"/>
    <property type="match status" value="1"/>
</dbReference>